<name>A0ABQ3HFX3_9ACTN</name>
<keyword evidence="3" id="KW-1185">Reference proteome</keyword>
<evidence type="ECO:0000313" key="2">
    <source>
        <dbReference type="EMBL" id="GHE15300.1"/>
    </source>
</evidence>
<evidence type="ECO:0000256" key="1">
    <source>
        <dbReference type="SAM" id="MobiDB-lite"/>
    </source>
</evidence>
<reference evidence="3" key="1">
    <citation type="journal article" date="2019" name="Int. J. Syst. Evol. Microbiol.">
        <title>The Global Catalogue of Microorganisms (GCM) 10K type strain sequencing project: providing services to taxonomists for standard genome sequencing and annotation.</title>
        <authorList>
            <consortium name="The Broad Institute Genomics Platform"/>
            <consortium name="The Broad Institute Genome Sequencing Center for Infectious Disease"/>
            <person name="Wu L."/>
            <person name="Ma J."/>
        </authorList>
    </citation>
    <scope>NUCLEOTIDE SEQUENCE [LARGE SCALE GENOMIC DNA]</scope>
    <source>
        <strain evidence="3">CGMCC 1.12791</strain>
    </source>
</reference>
<protein>
    <submittedName>
        <fullName evidence="2">Uncharacterized protein</fullName>
    </submittedName>
</protein>
<dbReference type="Proteomes" id="UP000597341">
    <property type="component" value="Unassembled WGS sequence"/>
</dbReference>
<accession>A0ABQ3HFX3</accession>
<dbReference type="EMBL" id="BNAD01000001">
    <property type="protein sequence ID" value="GHE15300.1"/>
    <property type="molecule type" value="Genomic_DNA"/>
</dbReference>
<feature type="region of interest" description="Disordered" evidence="1">
    <location>
        <begin position="1"/>
        <end position="20"/>
    </location>
</feature>
<comment type="caution">
    <text evidence="2">The sequence shown here is derived from an EMBL/GenBank/DDBJ whole genome shotgun (WGS) entry which is preliminary data.</text>
</comment>
<sequence>MVRHATPHVHSVAPPDQTSQATDIMGRVEWRGPVVLVALLAIGAGGGYAASAQSRDTAVGSGVPSPVPAQRPEMPVEAPRPPAPDPDDPALRPGLEMAPATLGTGKFEITFPAPVGWRTNANASNEWKWKKPGTSNNSYVMRIEQIDSQDITIEDAIDIRIARLRDEQQDVDIVGRGAASLEYTYRSNEGNARHSFMRWLDLDLSGQADVEIVVHGRERDVEGAKDLIDTVADGMRGAGGGPL</sequence>
<proteinExistence type="predicted"/>
<gene>
    <name evidence="2" type="ORF">GCM10011376_02860</name>
</gene>
<organism evidence="2 3">
    <name type="scientific">Nocardioides flavus</name>
    <name type="common">ex Wang et al. 2016</name>
    <dbReference type="NCBI Taxonomy" id="2058780"/>
    <lineage>
        <taxon>Bacteria</taxon>
        <taxon>Bacillati</taxon>
        <taxon>Actinomycetota</taxon>
        <taxon>Actinomycetes</taxon>
        <taxon>Propionibacteriales</taxon>
        <taxon>Nocardioidaceae</taxon>
        <taxon>Nocardioides</taxon>
    </lineage>
</organism>
<feature type="region of interest" description="Disordered" evidence="1">
    <location>
        <begin position="56"/>
        <end position="93"/>
    </location>
</feature>
<evidence type="ECO:0000313" key="3">
    <source>
        <dbReference type="Proteomes" id="UP000597341"/>
    </source>
</evidence>